<dbReference type="AlphaFoldDB" id="A0A392RA77"/>
<accession>A0A392RA77</accession>
<comment type="caution">
    <text evidence="2">The sequence shown here is derived from an EMBL/GenBank/DDBJ whole genome shotgun (WGS) entry which is preliminary data.</text>
</comment>
<keyword evidence="3" id="KW-1185">Reference proteome</keyword>
<sequence>MNEDPPFNRQDFSTESLFHPSAGEKNGGAVIQATVREPECHRQTRPASAAASRPPIHPMRKPEQTVNRKHNFAHFTNHGNVRNEPGASSSSIIAAGRESTVVDSCDTPIVTAKTYAASRLSETIRSTAETGFVS</sequence>
<reference evidence="2 3" key="1">
    <citation type="journal article" date="2018" name="Front. Plant Sci.">
        <title>Red Clover (Trifolium pratense) and Zigzag Clover (T. medium) - A Picture of Genomic Similarities and Differences.</title>
        <authorList>
            <person name="Dluhosova J."/>
            <person name="Istvanek J."/>
            <person name="Nedelnik J."/>
            <person name="Repkova J."/>
        </authorList>
    </citation>
    <scope>NUCLEOTIDE SEQUENCE [LARGE SCALE GENOMIC DNA]</scope>
    <source>
        <strain evidence="3">cv. 10/8</strain>
        <tissue evidence="2">Leaf</tissue>
    </source>
</reference>
<feature type="non-terminal residue" evidence="2">
    <location>
        <position position="134"/>
    </location>
</feature>
<protein>
    <submittedName>
        <fullName evidence="2">Transcription factor PIF1-like</fullName>
    </submittedName>
</protein>
<evidence type="ECO:0000313" key="2">
    <source>
        <dbReference type="EMBL" id="MCI32756.1"/>
    </source>
</evidence>
<feature type="compositionally biased region" description="Low complexity" evidence="1">
    <location>
        <begin position="45"/>
        <end position="54"/>
    </location>
</feature>
<evidence type="ECO:0000313" key="3">
    <source>
        <dbReference type="Proteomes" id="UP000265520"/>
    </source>
</evidence>
<proteinExistence type="predicted"/>
<dbReference type="EMBL" id="LXQA010198435">
    <property type="protein sequence ID" value="MCI32756.1"/>
    <property type="molecule type" value="Genomic_DNA"/>
</dbReference>
<dbReference type="Proteomes" id="UP000265520">
    <property type="component" value="Unassembled WGS sequence"/>
</dbReference>
<evidence type="ECO:0000256" key="1">
    <source>
        <dbReference type="SAM" id="MobiDB-lite"/>
    </source>
</evidence>
<name>A0A392RA77_9FABA</name>
<organism evidence="2 3">
    <name type="scientific">Trifolium medium</name>
    <dbReference type="NCBI Taxonomy" id="97028"/>
    <lineage>
        <taxon>Eukaryota</taxon>
        <taxon>Viridiplantae</taxon>
        <taxon>Streptophyta</taxon>
        <taxon>Embryophyta</taxon>
        <taxon>Tracheophyta</taxon>
        <taxon>Spermatophyta</taxon>
        <taxon>Magnoliopsida</taxon>
        <taxon>eudicotyledons</taxon>
        <taxon>Gunneridae</taxon>
        <taxon>Pentapetalae</taxon>
        <taxon>rosids</taxon>
        <taxon>fabids</taxon>
        <taxon>Fabales</taxon>
        <taxon>Fabaceae</taxon>
        <taxon>Papilionoideae</taxon>
        <taxon>50 kb inversion clade</taxon>
        <taxon>NPAAA clade</taxon>
        <taxon>Hologalegina</taxon>
        <taxon>IRL clade</taxon>
        <taxon>Trifolieae</taxon>
        <taxon>Trifolium</taxon>
    </lineage>
</organism>
<feature type="region of interest" description="Disordered" evidence="1">
    <location>
        <begin position="1"/>
        <end position="66"/>
    </location>
</feature>